<keyword evidence="2 3" id="KW-0040">ANK repeat</keyword>
<evidence type="ECO:0000313" key="6">
    <source>
        <dbReference type="Proteomes" id="UP000683925"/>
    </source>
</evidence>
<dbReference type="PANTHER" id="PTHR24134:SF9">
    <property type="entry name" value="ANKYRIN REPEAT AND SOCS BOX PROTEIN 8"/>
    <property type="match status" value="1"/>
</dbReference>
<keyword evidence="6" id="KW-1185">Reference proteome</keyword>
<keyword evidence="1" id="KW-0677">Repeat</keyword>
<proteinExistence type="predicted"/>
<dbReference type="OrthoDB" id="296285at2759"/>
<name>A0A8S1XPK7_PAROT</name>
<dbReference type="Pfam" id="PF12796">
    <property type="entry name" value="Ank_2"/>
    <property type="match status" value="1"/>
</dbReference>
<dbReference type="EMBL" id="CAJJDP010000127">
    <property type="protein sequence ID" value="CAD8202440.1"/>
    <property type="molecule type" value="Genomic_DNA"/>
</dbReference>
<evidence type="ECO:0000313" key="4">
    <source>
        <dbReference type="EMBL" id="CAD8202440.1"/>
    </source>
</evidence>
<accession>A0A8S1XPK7</accession>
<dbReference type="AlphaFoldDB" id="A0A8S1XPK7"/>
<protein>
    <submittedName>
        <fullName evidence="5">Uncharacterized protein</fullName>
    </submittedName>
</protein>
<dbReference type="PROSITE" id="PS50297">
    <property type="entry name" value="ANK_REP_REGION"/>
    <property type="match status" value="2"/>
</dbReference>
<dbReference type="OMA" id="QKGVINE"/>
<evidence type="ECO:0000313" key="5">
    <source>
        <dbReference type="EMBL" id="CAD8202442.1"/>
    </source>
</evidence>
<feature type="repeat" description="ANK" evidence="3">
    <location>
        <begin position="257"/>
        <end position="289"/>
    </location>
</feature>
<organism evidence="5 6">
    <name type="scientific">Paramecium octaurelia</name>
    <dbReference type="NCBI Taxonomy" id="43137"/>
    <lineage>
        <taxon>Eukaryota</taxon>
        <taxon>Sar</taxon>
        <taxon>Alveolata</taxon>
        <taxon>Ciliophora</taxon>
        <taxon>Intramacronucleata</taxon>
        <taxon>Oligohymenophorea</taxon>
        <taxon>Peniculida</taxon>
        <taxon>Parameciidae</taxon>
        <taxon>Paramecium</taxon>
    </lineage>
</organism>
<dbReference type="Proteomes" id="UP000683925">
    <property type="component" value="Unassembled WGS sequence"/>
</dbReference>
<evidence type="ECO:0000256" key="1">
    <source>
        <dbReference type="ARBA" id="ARBA00022737"/>
    </source>
</evidence>
<dbReference type="PANTHER" id="PTHR24134">
    <property type="entry name" value="ANKYRIN REPEAT-CONTAINING PROTEIN DDB_G0279043"/>
    <property type="match status" value="1"/>
</dbReference>
<evidence type="ECO:0000256" key="2">
    <source>
        <dbReference type="ARBA" id="ARBA00023043"/>
    </source>
</evidence>
<sequence length="361" mass="42452">MLIKKSNPSSHLKLQSEYRQSWSELMRVQSMTNLSNTSRVVKFSIKEFLEKQQKGEITKKPSQKENFISKIAPIKIETQKSKNNSPRFRIKIIQSPQSTNRTTLSKSSQVSPIRQNIVILQKDVINESQPNLQTNHLERQQEETLSISNKSPTRKDNLALIKSKDIAIEQEKLLKEDLKPPKRSKKELKGCLFRALRKLKEMNINTKILLQKQIFSKKPYQKPNSQEFIHSVKLNQLDKVRQYLEKNKYIVFDFDYFNMTALHWSSKKGLYEMTEFLIKNHADVDAIDILNRTPLYLAIQENNIPIIELLLRHKAYPWSTSMTDLGEVVGNNKRIRKILTQIRRVDIINMWGEKKLKEEFF</sequence>
<gene>
    <name evidence="4" type="ORF">POCTA_138.1.T1270078</name>
    <name evidence="5" type="ORF">POCTA_138.1.T1270079</name>
</gene>
<reference evidence="5" key="1">
    <citation type="submission" date="2021-01" db="EMBL/GenBank/DDBJ databases">
        <authorList>
            <consortium name="Genoscope - CEA"/>
            <person name="William W."/>
        </authorList>
    </citation>
    <scope>NUCLEOTIDE SEQUENCE</scope>
</reference>
<dbReference type="SMART" id="SM00248">
    <property type="entry name" value="ANK"/>
    <property type="match status" value="2"/>
</dbReference>
<dbReference type="PROSITE" id="PS50088">
    <property type="entry name" value="ANK_REPEAT"/>
    <property type="match status" value="2"/>
</dbReference>
<dbReference type="InterPro" id="IPR002110">
    <property type="entry name" value="Ankyrin_rpt"/>
</dbReference>
<comment type="caution">
    <text evidence="5">The sequence shown here is derived from an EMBL/GenBank/DDBJ whole genome shotgun (WGS) entry which is preliminary data.</text>
</comment>
<feature type="repeat" description="ANK" evidence="3">
    <location>
        <begin position="290"/>
        <end position="315"/>
    </location>
</feature>
<evidence type="ECO:0000256" key="3">
    <source>
        <dbReference type="PROSITE-ProRule" id="PRU00023"/>
    </source>
</evidence>
<dbReference type="EMBL" id="CAJJDP010000127">
    <property type="protein sequence ID" value="CAD8202442.1"/>
    <property type="molecule type" value="Genomic_DNA"/>
</dbReference>